<feature type="compositionally biased region" description="Low complexity" evidence="1">
    <location>
        <begin position="164"/>
        <end position="175"/>
    </location>
</feature>
<feature type="region of interest" description="Disordered" evidence="1">
    <location>
        <begin position="224"/>
        <end position="245"/>
    </location>
</feature>
<feature type="region of interest" description="Disordered" evidence="1">
    <location>
        <begin position="154"/>
        <end position="200"/>
    </location>
</feature>
<organism evidence="2 3">
    <name type="scientific">Neocallimastix californiae</name>
    <dbReference type="NCBI Taxonomy" id="1754190"/>
    <lineage>
        <taxon>Eukaryota</taxon>
        <taxon>Fungi</taxon>
        <taxon>Fungi incertae sedis</taxon>
        <taxon>Chytridiomycota</taxon>
        <taxon>Chytridiomycota incertae sedis</taxon>
        <taxon>Neocallimastigomycetes</taxon>
        <taxon>Neocallimastigales</taxon>
        <taxon>Neocallimastigaceae</taxon>
        <taxon>Neocallimastix</taxon>
    </lineage>
</organism>
<evidence type="ECO:0000256" key="1">
    <source>
        <dbReference type="SAM" id="MobiDB-lite"/>
    </source>
</evidence>
<dbReference type="AlphaFoldDB" id="A0A1Y2FFW2"/>
<evidence type="ECO:0008006" key="4">
    <source>
        <dbReference type="Google" id="ProtNLM"/>
    </source>
</evidence>
<accession>A0A1Y2FFW2</accession>
<gene>
    <name evidence="2" type="ORF">LY90DRAFT_269256</name>
</gene>
<evidence type="ECO:0000313" key="3">
    <source>
        <dbReference type="Proteomes" id="UP000193920"/>
    </source>
</evidence>
<keyword evidence="3" id="KW-1185">Reference proteome</keyword>
<sequence>MERKGFFKLPFQILFYEIPKYLELKDYISYISTCKYLKDNLEHSNIWKKELKKKYTEEEILFAQNENSYYEKFKKLATQTINYHDCNVAHRENYWQEKNDGLTLVNVCWLHVIGELENVPDGRYVPEFKVKFAKRPLGLTRLLFKATVYEKRIEPKATPEEDNNNNSQEQEQTTQPRDENEQPTESSSSDASSENVNTVNDSNKRASLFDITLSLLTLGLYKGNSTQSNNTDNRNINNNADNKKSLPSREIMSTENQFKSTTLNLYKNAEWRIVECPEIKVDRSNIDPTNTKIIVKLEIRDTNGYWKNGLSFRGMRLRKVIPSNSDTETSEEE</sequence>
<comment type="caution">
    <text evidence="2">The sequence shown here is derived from an EMBL/GenBank/DDBJ whole genome shotgun (WGS) entry which is preliminary data.</text>
</comment>
<proteinExistence type="predicted"/>
<dbReference type="OrthoDB" id="10466682at2759"/>
<protein>
    <recommendedName>
        <fullName evidence="4">F-box domain-containing protein</fullName>
    </recommendedName>
</protein>
<reference evidence="2 3" key="1">
    <citation type="submission" date="2016-08" db="EMBL/GenBank/DDBJ databases">
        <title>A Parts List for Fungal Cellulosomes Revealed by Comparative Genomics.</title>
        <authorList>
            <consortium name="DOE Joint Genome Institute"/>
            <person name="Haitjema C.H."/>
            <person name="Gilmore S.P."/>
            <person name="Henske J.K."/>
            <person name="Solomon K.V."/>
            <person name="De Groot R."/>
            <person name="Kuo A."/>
            <person name="Mondo S.J."/>
            <person name="Salamov A.A."/>
            <person name="Labutti K."/>
            <person name="Zhao Z."/>
            <person name="Chiniquy J."/>
            <person name="Barry K."/>
            <person name="Brewer H.M."/>
            <person name="Purvine S.O."/>
            <person name="Wright A.T."/>
            <person name="Boxma B."/>
            <person name="Van Alen T."/>
            <person name="Hackstein J.H."/>
            <person name="Baker S.E."/>
            <person name="Grigoriev I.V."/>
            <person name="O'Malley M.A."/>
        </authorList>
    </citation>
    <scope>NUCLEOTIDE SEQUENCE [LARGE SCALE GENOMIC DNA]</scope>
    <source>
        <strain evidence="2 3">G1</strain>
    </source>
</reference>
<dbReference type="EMBL" id="MCOG01000008">
    <property type="protein sequence ID" value="ORY82792.1"/>
    <property type="molecule type" value="Genomic_DNA"/>
</dbReference>
<name>A0A1Y2FFW2_9FUNG</name>
<dbReference type="Proteomes" id="UP000193920">
    <property type="component" value="Unassembled WGS sequence"/>
</dbReference>
<feature type="compositionally biased region" description="Low complexity" evidence="1">
    <location>
        <begin position="229"/>
        <end position="240"/>
    </location>
</feature>
<evidence type="ECO:0000313" key="2">
    <source>
        <dbReference type="EMBL" id="ORY82792.1"/>
    </source>
</evidence>